<reference evidence="2" key="1">
    <citation type="submission" date="2021-02" db="EMBL/GenBank/DDBJ databases">
        <authorList>
            <person name="Nowell W R."/>
        </authorList>
    </citation>
    <scope>NUCLEOTIDE SEQUENCE</scope>
</reference>
<organism evidence="2 3">
    <name type="scientific">Adineta ricciae</name>
    <name type="common">Rotifer</name>
    <dbReference type="NCBI Taxonomy" id="249248"/>
    <lineage>
        <taxon>Eukaryota</taxon>
        <taxon>Metazoa</taxon>
        <taxon>Spiralia</taxon>
        <taxon>Gnathifera</taxon>
        <taxon>Rotifera</taxon>
        <taxon>Eurotatoria</taxon>
        <taxon>Bdelloidea</taxon>
        <taxon>Adinetida</taxon>
        <taxon>Adinetidae</taxon>
        <taxon>Adineta</taxon>
    </lineage>
</organism>
<dbReference type="Proteomes" id="UP000663852">
    <property type="component" value="Unassembled WGS sequence"/>
</dbReference>
<evidence type="ECO:0000313" key="2">
    <source>
        <dbReference type="EMBL" id="CAF1400545.1"/>
    </source>
</evidence>
<dbReference type="SUPFAM" id="SSF81383">
    <property type="entry name" value="F-box domain"/>
    <property type="match status" value="1"/>
</dbReference>
<dbReference type="Pfam" id="PF00646">
    <property type="entry name" value="F-box"/>
    <property type="match status" value="1"/>
</dbReference>
<dbReference type="OrthoDB" id="568194at2759"/>
<dbReference type="SUPFAM" id="SSF49899">
    <property type="entry name" value="Concanavalin A-like lectins/glucanases"/>
    <property type="match status" value="1"/>
</dbReference>
<evidence type="ECO:0000259" key="1">
    <source>
        <dbReference type="Pfam" id="PF00646"/>
    </source>
</evidence>
<accession>A0A815L2F5</accession>
<proteinExistence type="predicted"/>
<dbReference type="EMBL" id="CAJNOJ010000325">
    <property type="protein sequence ID" value="CAF1400545.1"/>
    <property type="molecule type" value="Genomic_DNA"/>
</dbReference>
<feature type="domain" description="F-box" evidence="1">
    <location>
        <begin position="5"/>
        <end position="46"/>
    </location>
</feature>
<gene>
    <name evidence="2" type="ORF">EDS130_LOCUS35981</name>
</gene>
<dbReference type="Pfam" id="PF13385">
    <property type="entry name" value="Laminin_G_3"/>
    <property type="match status" value="1"/>
</dbReference>
<dbReference type="AlphaFoldDB" id="A0A815L2F5"/>
<protein>
    <recommendedName>
        <fullName evidence="1">F-box domain-containing protein</fullName>
    </recommendedName>
</protein>
<evidence type="ECO:0000313" key="3">
    <source>
        <dbReference type="Proteomes" id="UP000663852"/>
    </source>
</evidence>
<name>A0A815L2F5_ADIRI</name>
<dbReference type="InterPro" id="IPR001810">
    <property type="entry name" value="F-box_dom"/>
</dbReference>
<dbReference type="InterPro" id="IPR013320">
    <property type="entry name" value="ConA-like_dom_sf"/>
</dbReference>
<dbReference type="Gene3D" id="3.50.4.10">
    <property type="entry name" value="Hepatocyte Growth Factor"/>
    <property type="match status" value="1"/>
</dbReference>
<comment type="caution">
    <text evidence="2">The sequence shown here is derived from an EMBL/GenBank/DDBJ whole genome shotgun (WGS) entry which is preliminary data.</text>
</comment>
<dbReference type="Gene3D" id="2.60.120.200">
    <property type="match status" value="1"/>
</dbReference>
<dbReference type="InterPro" id="IPR036047">
    <property type="entry name" value="F-box-like_dom_sf"/>
</dbReference>
<sequence>MSAPDLPPEVWSKILLLAKPTYKQLMQLSTVSQKFRRLIVNKWFLKKCFAKYPMLTKDLLLHIDFTNVIETDQNPLINSIGDVCGYHDSVVEHKNGITIETDELFNRILTFQTTKPIWLINAFNFQKFSLKTFSISLWFFYSTDGIIVFHFQKAYCWWCIQITMNIERQMKIRVILPSKIWDIDGGQRDEHVWHHVAITHGETSLHIYIDGQLIKKIELQYWEPIRVHNLRIGSHFSSGSGLADIAVWGRRLLPEIKSIYQQKTSIKQADLIQGLLNGLSIAAIHWNGNWAFACDFYKNDLTDARIPGEQCGGRCAATSGCTHFTWTTYNGGTCWMKHGHARKENAFSTGDRSMVCGVVEQRSTDRAMYGVHTTRHGATEHGACALPASDYAVVNPVALGNIESLKNLKFRPELCGHVLNVDCGHGSLDIIVTNSNLGGGLDLYGSTWDKLTNHKPPGITSCKVRLTDRNAFNFHGPRCYFNPGSSFDNVY</sequence>